<protein>
    <submittedName>
        <fullName evidence="1">Uncharacterized protein</fullName>
    </submittedName>
</protein>
<reference evidence="1" key="1">
    <citation type="journal article" date="2021" name="Nat. Microbiol.">
        <title>Cocultivation of an ultrasmall environmental parasitic bacterium with lytic ability against bacteria associated with wastewater foams.</title>
        <authorList>
            <person name="Batinovic S."/>
            <person name="Rose J.J.A."/>
            <person name="Ratcliffe J."/>
            <person name="Seviour R.J."/>
            <person name="Petrovski S."/>
        </authorList>
    </citation>
    <scope>NUCLEOTIDE SEQUENCE</scope>
    <source>
        <strain evidence="1">JR1</strain>
    </source>
</reference>
<proteinExistence type="predicted"/>
<dbReference type="KEGG" id="mama:GII36_00515"/>
<dbReference type="EMBL" id="CP045921">
    <property type="protein sequence ID" value="QHN42341.1"/>
    <property type="molecule type" value="Genomic_DNA"/>
</dbReference>
<gene>
    <name evidence="1" type="ORF">GII36_00515</name>
</gene>
<dbReference type="RefSeq" id="WP_260763615.1">
    <property type="nucleotide sequence ID" value="NZ_CP045921.1"/>
</dbReference>
<organism evidence="1 2">
    <name type="scientific">Candidatus Mycosynbacter amalyticus</name>
    <dbReference type="NCBI Taxonomy" id="2665156"/>
    <lineage>
        <taxon>Bacteria</taxon>
        <taxon>Candidatus Saccharimonadota</taxon>
        <taxon>Candidatus Saccharimonadota incertae sedis</taxon>
        <taxon>Candidatus Mycosynbacter</taxon>
    </lineage>
</organism>
<evidence type="ECO:0000313" key="1">
    <source>
        <dbReference type="EMBL" id="QHN42341.1"/>
    </source>
</evidence>
<evidence type="ECO:0000313" key="2">
    <source>
        <dbReference type="Proteomes" id="UP001059824"/>
    </source>
</evidence>
<sequence length="120" mass="13321">MKCTYVNWRARSLLHQIRYKLANHGVDGRMEIAEQILAKDTSSMFDRWRGIDCAGMLNAWCSEAAELSSRAKKVLRSSALSEALSRDLTSAVCELDSTTRTAKATQQVLCAVLALRKSLA</sequence>
<dbReference type="Proteomes" id="UP001059824">
    <property type="component" value="Chromosome"/>
</dbReference>
<accession>A0A857MMF0</accession>
<dbReference type="AlphaFoldDB" id="A0A857MMF0"/>
<keyword evidence="2" id="KW-1185">Reference proteome</keyword>
<name>A0A857MMF0_9BACT</name>